<dbReference type="GO" id="GO:0042132">
    <property type="term" value="F:fructose 1,6-bisphosphate 1-phosphatase activity"/>
    <property type="evidence" value="ECO:0007669"/>
    <property type="project" value="UniProtKB-EC"/>
</dbReference>
<dbReference type="Pfam" id="PF00459">
    <property type="entry name" value="Inositol_P"/>
    <property type="match status" value="1"/>
</dbReference>
<dbReference type="SUPFAM" id="SSF56655">
    <property type="entry name" value="Carbohydrate phosphatase"/>
    <property type="match status" value="1"/>
</dbReference>
<keyword evidence="6 9" id="KW-0460">Magnesium</keyword>
<evidence type="ECO:0000256" key="1">
    <source>
        <dbReference type="ARBA" id="ARBA00001273"/>
    </source>
</evidence>
<dbReference type="GeneID" id="14408262"/>
<evidence type="ECO:0000256" key="7">
    <source>
        <dbReference type="ARBA" id="ARBA00023277"/>
    </source>
</evidence>
<accession>L0KVG8</accession>
<dbReference type="GO" id="GO:0008934">
    <property type="term" value="F:inositol monophosphate 1-phosphatase activity"/>
    <property type="evidence" value="ECO:0007669"/>
    <property type="project" value="TreeGrafter"/>
</dbReference>
<dbReference type="GO" id="GO:0007165">
    <property type="term" value="P:signal transduction"/>
    <property type="evidence" value="ECO:0007669"/>
    <property type="project" value="TreeGrafter"/>
</dbReference>
<dbReference type="PRINTS" id="PR00377">
    <property type="entry name" value="IMPHPHTASES"/>
</dbReference>
<dbReference type="Gene3D" id="3.30.540.10">
    <property type="entry name" value="Fructose-1,6-Bisphosphatase, subunit A, domain 1"/>
    <property type="match status" value="1"/>
</dbReference>
<evidence type="ECO:0000256" key="4">
    <source>
        <dbReference type="ARBA" id="ARBA00022723"/>
    </source>
</evidence>
<dbReference type="OrthoDB" id="58111at2157"/>
<feature type="binding site" evidence="9">
    <location>
        <position position="92"/>
    </location>
    <ligand>
        <name>Mg(2+)</name>
        <dbReference type="ChEBI" id="CHEBI:18420"/>
        <label>1</label>
        <note>catalytic</note>
    </ligand>
</feature>
<comment type="similarity">
    <text evidence="8">Belongs to the inositol monophosphatase superfamily. FBPase class 4 family.</text>
</comment>
<dbReference type="PANTHER" id="PTHR20854">
    <property type="entry name" value="INOSITOL MONOPHOSPHATASE"/>
    <property type="match status" value="1"/>
</dbReference>
<evidence type="ECO:0000256" key="9">
    <source>
        <dbReference type="PIRSR" id="PIRSR600760-2"/>
    </source>
</evidence>
<keyword evidence="11" id="KW-1185">Reference proteome</keyword>
<evidence type="ECO:0000313" key="10">
    <source>
        <dbReference type="EMBL" id="AGB49131.1"/>
    </source>
</evidence>
<dbReference type="KEGG" id="mhz:Metho_0888"/>
<dbReference type="PANTHER" id="PTHR20854:SF4">
    <property type="entry name" value="INOSITOL-1-MONOPHOSPHATASE-RELATED"/>
    <property type="match status" value="1"/>
</dbReference>
<comment type="catalytic activity">
    <reaction evidence="1">
        <text>beta-D-fructose 1,6-bisphosphate + H2O = beta-D-fructose 6-phosphate + phosphate</text>
        <dbReference type="Rhea" id="RHEA:11064"/>
        <dbReference type="ChEBI" id="CHEBI:15377"/>
        <dbReference type="ChEBI" id="CHEBI:32966"/>
        <dbReference type="ChEBI" id="CHEBI:43474"/>
        <dbReference type="ChEBI" id="CHEBI:57634"/>
        <dbReference type="EC" id="3.1.3.11"/>
    </reaction>
</comment>
<organism evidence="10 11">
    <name type="scientific">Methanomethylovorans hollandica (strain DSM 15978 / NBRC 107637 / DMS1)</name>
    <dbReference type="NCBI Taxonomy" id="867904"/>
    <lineage>
        <taxon>Archaea</taxon>
        <taxon>Methanobacteriati</taxon>
        <taxon>Methanobacteriota</taxon>
        <taxon>Stenosarchaea group</taxon>
        <taxon>Methanomicrobia</taxon>
        <taxon>Methanosarcinales</taxon>
        <taxon>Methanosarcinaceae</taxon>
        <taxon>Methanomethylovorans</taxon>
    </lineage>
</organism>
<feature type="binding site" evidence="9">
    <location>
        <position position="214"/>
    </location>
    <ligand>
        <name>Mg(2+)</name>
        <dbReference type="ChEBI" id="CHEBI:18420"/>
        <label>1</label>
        <note>catalytic</note>
    </ligand>
</feature>
<evidence type="ECO:0000256" key="8">
    <source>
        <dbReference type="ARBA" id="ARBA00038103"/>
    </source>
</evidence>
<dbReference type="AlphaFoldDB" id="L0KVG8"/>
<keyword evidence="5" id="KW-0378">Hydrolase</keyword>
<keyword evidence="4 9" id="KW-0479">Metal-binding</keyword>
<dbReference type="RefSeq" id="WP_015324298.1">
    <property type="nucleotide sequence ID" value="NC_019977.1"/>
</dbReference>
<evidence type="ECO:0000256" key="5">
    <source>
        <dbReference type="ARBA" id="ARBA00022801"/>
    </source>
</evidence>
<feature type="binding site" evidence="9">
    <location>
        <position position="89"/>
    </location>
    <ligand>
        <name>Mg(2+)</name>
        <dbReference type="ChEBI" id="CHEBI:18420"/>
        <label>1</label>
        <note>catalytic</note>
    </ligand>
</feature>
<reference evidence="11" key="1">
    <citation type="submission" date="2012-02" db="EMBL/GenBank/DDBJ databases">
        <title>Complete sequence of chromosome of Methanomethylovorans hollandica DSM 15978.</title>
        <authorList>
            <person name="Lucas S."/>
            <person name="Copeland A."/>
            <person name="Lapidus A."/>
            <person name="Glavina del Rio T."/>
            <person name="Dalin E."/>
            <person name="Tice H."/>
            <person name="Bruce D."/>
            <person name="Goodwin L."/>
            <person name="Pitluck S."/>
            <person name="Peters L."/>
            <person name="Mikhailova N."/>
            <person name="Held B."/>
            <person name="Kyrpides N."/>
            <person name="Mavromatis K."/>
            <person name="Ivanova N."/>
            <person name="Brettin T."/>
            <person name="Detter J.C."/>
            <person name="Han C."/>
            <person name="Larimer F."/>
            <person name="Land M."/>
            <person name="Hauser L."/>
            <person name="Markowitz V."/>
            <person name="Cheng J.-F."/>
            <person name="Hugenholtz P."/>
            <person name="Woyke T."/>
            <person name="Wu D."/>
            <person name="Spring S."/>
            <person name="Schroeder M."/>
            <person name="Brambilla E."/>
            <person name="Klenk H.-P."/>
            <person name="Eisen J.A."/>
        </authorList>
    </citation>
    <scope>NUCLEOTIDE SEQUENCE [LARGE SCALE GENOMIC DNA]</scope>
    <source>
        <strain evidence="11">DSM 15978 / NBRC 107637 / DMS1</strain>
    </source>
</reference>
<dbReference type="FunFam" id="3.40.190.80:FF:000020">
    <property type="entry name" value="Fructose-1,6-bisphosphatase/inositol-1-monophosphatase"/>
    <property type="match status" value="1"/>
</dbReference>
<evidence type="ECO:0000256" key="3">
    <source>
        <dbReference type="ARBA" id="ARBA00013093"/>
    </source>
</evidence>
<name>L0KVG8_METHD</name>
<comment type="cofactor">
    <cofactor evidence="2 9">
        <name>Mg(2+)</name>
        <dbReference type="ChEBI" id="CHEBI:18420"/>
    </cofactor>
</comment>
<dbReference type="EC" id="3.1.3.11" evidence="3"/>
<dbReference type="GO" id="GO:0046872">
    <property type="term" value="F:metal ion binding"/>
    <property type="evidence" value="ECO:0007669"/>
    <property type="project" value="UniProtKB-KW"/>
</dbReference>
<evidence type="ECO:0000313" key="11">
    <source>
        <dbReference type="Proteomes" id="UP000010866"/>
    </source>
</evidence>
<dbReference type="HOGENOM" id="CLU_044118_5_0_2"/>
<gene>
    <name evidence="10" type="ordered locus">Metho_0888</name>
</gene>
<dbReference type="Proteomes" id="UP000010866">
    <property type="component" value="Chromosome"/>
</dbReference>
<sequence>MQVDRELLELCERVSAASYKAIKDLVGTPEAYTTLYIGADGTPTKLIDDVSESAIIRELEKDSCSLRIISEECGERIVGCNPEIALIMDPLDGTHNAAMGIPFYSISIAIANPSLSRVSFGYVKDFATGDVYCAQLGKGAYLNGHRIYTSARSDLMDFCVSVYGYHPHVTETTSLCQAVRRIRILGCVSLELCYVACGKLDAFVDVRGSLRLTDVAAGTLILEEAGGIVSDEKGSKLLLQDNVLNRVYMVATNGRSHQQILDITRR</sequence>
<evidence type="ECO:0000256" key="6">
    <source>
        <dbReference type="ARBA" id="ARBA00022842"/>
    </source>
</evidence>
<protein>
    <recommendedName>
        <fullName evidence="3">fructose-bisphosphatase</fullName>
        <ecNumber evidence="3">3.1.3.11</ecNumber>
    </recommendedName>
</protein>
<dbReference type="GO" id="GO:0006020">
    <property type="term" value="P:inositol metabolic process"/>
    <property type="evidence" value="ECO:0007669"/>
    <property type="project" value="TreeGrafter"/>
</dbReference>
<dbReference type="Gene3D" id="3.40.190.80">
    <property type="match status" value="1"/>
</dbReference>
<dbReference type="STRING" id="867904.Metho_0888"/>
<feature type="binding site" evidence="9">
    <location>
        <position position="71"/>
    </location>
    <ligand>
        <name>Mg(2+)</name>
        <dbReference type="ChEBI" id="CHEBI:18420"/>
        <label>1</label>
        <note>catalytic</note>
    </ligand>
</feature>
<dbReference type="NCBIfam" id="NF009321">
    <property type="entry name" value="PRK12676.1"/>
    <property type="match status" value="1"/>
</dbReference>
<evidence type="ECO:0000256" key="2">
    <source>
        <dbReference type="ARBA" id="ARBA00001946"/>
    </source>
</evidence>
<feature type="binding site" evidence="9">
    <location>
        <position position="91"/>
    </location>
    <ligand>
        <name>Mg(2+)</name>
        <dbReference type="ChEBI" id="CHEBI:18420"/>
        <label>1</label>
        <note>catalytic</note>
    </ligand>
</feature>
<dbReference type="FunFam" id="3.30.540.10:FF:000027">
    <property type="entry name" value="Fructose-1,6-bisphosphatase/inositol-1-monophosphatase"/>
    <property type="match status" value="1"/>
</dbReference>
<keyword evidence="7" id="KW-0119">Carbohydrate metabolism</keyword>
<dbReference type="EMBL" id="CP003362">
    <property type="protein sequence ID" value="AGB49131.1"/>
    <property type="molecule type" value="Genomic_DNA"/>
</dbReference>
<proteinExistence type="inferred from homology"/>
<dbReference type="InterPro" id="IPR000760">
    <property type="entry name" value="Inositol_monophosphatase-like"/>
</dbReference>